<dbReference type="PANTHER" id="PTHR48081">
    <property type="entry name" value="AB HYDROLASE SUPERFAMILY PROTEIN C4A8.06C"/>
    <property type="match status" value="1"/>
</dbReference>
<feature type="chain" id="PRO_5045567127" evidence="2">
    <location>
        <begin position="30"/>
        <end position="338"/>
    </location>
</feature>
<evidence type="ECO:0000313" key="5">
    <source>
        <dbReference type="Proteomes" id="UP000677244"/>
    </source>
</evidence>
<sequence>MVRNCFATIGYFICTCLLSIFSLAAYSQAQHVDGFSSTPDTSYTTWSAFVNTRKTHPEIQIVPELKSKSIAEKRNIQYIHAGGKYVRWIDAFYPAGKSNERHPAIVIIHGGGWRSGNRTQHYPLAQHLAARGYACFTPSYALSTYAQYPVAIYDLKEAVRWVVRHADKYHVDTSKITVLGFSAGGELAAILGTTVDNLRFVRPQNKLKILKVEPIHALIDIDGTLSFTHPETGEGDDSKKTSAATYWLGYSRKDSLALWNEASPLTHVGPHTPPTLFINSGVARMHAGRDDFIKVLDQYKIYSEVKTFENAPHSFCLFDPWFQPTVNYIDDFLKRVFK</sequence>
<evidence type="ECO:0000313" key="4">
    <source>
        <dbReference type="EMBL" id="MBO9199353.1"/>
    </source>
</evidence>
<keyword evidence="2" id="KW-0732">Signal</keyword>
<name>A0ABS3YN92_9BACT</name>
<dbReference type="RefSeq" id="WP_209137420.1">
    <property type="nucleotide sequence ID" value="NZ_JAGHKO010000001.1"/>
</dbReference>
<dbReference type="Pfam" id="PF20434">
    <property type="entry name" value="BD-FAE"/>
    <property type="match status" value="1"/>
</dbReference>
<dbReference type="InterPro" id="IPR029058">
    <property type="entry name" value="AB_hydrolase_fold"/>
</dbReference>
<accession>A0ABS3YN92</accession>
<dbReference type="SUPFAM" id="SSF53474">
    <property type="entry name" value="alpha/beta-Hydrolases"/>
    <property type="match status" value="1"/>
</dbReference>
<keyword evidence="1 4" id="KW-0378">Hydrolase</keyword>
<protein>
    <submittedName>
        <fullName evidence="4">Alpha/beta hydrolase</fullName>
    </submittedName>
</protein>
<dbReference type="Gene3D" id="3.40.50.1820">
    <property type="entry name" value="alpha/beta hydrolase"/>
    <property type="match status" value="1"/>
</dbReference>
<dbReference type="InterPro" id="IPR050300">
    <property type="entry name" value="GDXG_lipolytic_enzyme"/>
</dbReference>
<evidence type="ECO:0000259" key="3">
    <source>
        <dbReference type="Pfam" id="PF20434"/>
    </source>
</evidence>
<evidence type="ECO:0000256" key="2">
    <source>
        <dbReference type="SAM" id="SignalP"/>
    </source>
</evidence>
<comment type="caution">
    <text evidence="4">The sequence shown here is derived from an EMBL/GenBank/DDBJ whole genome shotgun (WGS) entry which is preliminary data.</text>
</comment>
<dbReference type="Proteomes" id="UP000677244">
    <property type="component" value="Unassembled WGS sequence"/>
</dbReference>
<proteinExistence type="predicted"/>
<feature type="signal peptide" evidence="2">
    <location>
        <begin position="1"/>
        <end position="29"/>
    </location>
</feature>
<feature type="domain" description="BD-FAE-like" evidence="3">
    <location>
        <begin position="90"/>
        <end position="279"/>
    </location>
</feature>
<evidence type="ECO:0000256" key="1">
    <source>
        <dbReference type="ARBA" id="ARBA00022801"/>
    </source>
</evidence>
<dbReference type="EMBL" id="JAGHKO010000001">
    <property type="protein sequence ID" value="MBO9199353.1"/>
    <property type="molecule type" value="Genomic_DNA"/>
</dbReference>
<reference evidence="4 5" key="1">
    <citation type="submission" date="2021-03" db="EMBL/GenBank/DDBJ databases">
        <title>Assistant Professor.</title>
        <authorList>
            <person name="Huq M.A."/>
        </authorList>
    </citation>
    <scope>NUCLEOTIDE SEQUENCE [LARGE SCALE GENOMIC DNA]</scope>
    <source>
        <strain evidence="4 5">MAH-29</strain>
    </source>
</reference>
<gene>
    <name evidence="4" type="ORF">J7I42_03685</name>
</gene>
<dbReference type="InterPro" id="IPR049492">
    <property type="entry name" value="BD-FAE-like_dom"/>
</dbReference>
<organism evidence="4 5">
    <name type="scientific">Niastella soli</name>
    <dbReference type="NCBI Taxonomy" id="2821487"/>
    <lineage>
        <taxon>Bacteria</taxon>
        <taxon>Pseudomonadati</taxon>
        <taxon>Bacteroidota</taxon>
        <taxon>Chitinophagia</taxon>
        <taxon>Chitinophagales</taxon>
        <taxon>Chitinophagaceae</taxon>
        <taxon>Niastella</taxon>
    </lineage>
</organism>
<dbReference type="GO" id="GO:0016787">
    <property type="term" value="F:hydrolase activity"/>
    <property type="evidence" value="ECO:0007669"/>
    <property type="project" value="UniProtKB-KW"/>
</dbReference>
<keyword evidence="5" id="KW-1185">Reference proteome</keyword>